<dbReference type="AlphaFoldDB" id="A0A1D1W640"/>
<comment type="caution">
    <text evidence="2">The sequence shown here is derived from an EMBL/GenBank/DDBJ whole genome shotgun (WGS) entry which is preliminary data.</text>
</comment>
<evidence type="ECO:0000313" key="3">
    <source>
        <dbReference type="Proteomes" id="UP000186922"/>
    </source>
</evidence>
<proteinExistence type="predicted"/>
<sequence length="138" mass="15372">MTLAENVAVKRKLNDDDDDCQIIKIVRRSSSVAVKHAADEGKVVAKISGYFGGGLTWEEEQDVHDLLEQTAKEDARSQFAAKTMLSFDRPSTSRDPVVNPRISRLDISPSDPDWETIDPTPDIQAMFQDFNGKYVGES</sequence>
<gene>
    <name evidence="2" type="primary">RvY_16814-1</name>
    <name evidence="2" type="synonym">RvY_16814.1</name>
    <name evidence="2" type="ORF">RvY_16814</name>
</gene>
<keyword evidence="3" id="KW-1185">Reference proteome</keyword>
<dbReference type="EMBL" id="BDGG01000014">
    <property type="protein sequence ID" value="GAV06904.1"/>
    <property type="molecule type" value="Genomic_DNA"/>
</dbReference>
<reference evidence="2 3" key="1">
    <citation type="journal article" date="2016" name="Nat. Commun.">
        <title>Extremotolerant tardigrade genome and improved radiotolerance of human cultured cells by tardigrade-unique protein.</title>
        <authorList>
            <person name="Hashimoto T."/>
            <person name="Horikawa D.D."/>
            <person name="Saito Y."/>
            <person name="Kuwahara H."/>
            <person name="Kozuka-Hata H."/>
            <person name="Shin-I T."/>
            <person name="Minakuchi Y."/>
            <person name="Ohishi K."/>
            <person name="Motoyama A."/>
            <person name="Aizu T."/>
            <person name="Enomoto A."/>
            <person name="Kondo K."/>
            <person name="Tanaka S."/>
            <person name="Hara Y."/>
            <person name="Koshikawa S."/>
            <person name="Sagara H."/>
            <person name="Miura T."/>
            <person name="Yokobori S."/>
            <person name="Miyagawa K."/>
            <person name="Suzuki Y."/>
            <person name="Kubo T."/>
            <person name="Oyama M."/>
            <person name="Kohara Y."/>
            <person name="Fujiyama A."/>
            <person name="Arakawa K."/>
            <person name="Katayama T."/>
            <person name="Toyoda A."/>
            <person name="Kunieda T."/>
        </authorList>
    </citation>
    <scope>NUCLEOTIDE SEQUENCE [LARGE SCALE GENOMIC DNA]</scope>
    <source>
        <strain evidence="2 3">YOKOZUNA-1</strain>
    </source>
</reference>
<accession>A0A1D1W640</accession>
<evidence type="ECO:0000256" key="1">
    <source>
        <dbReference type="SAM" id="MobiDB-lite"/>
    </source>
</evidence>
<evidence type="ECO:0000313" key="2">
    <source>
        <dbReference type="EMBL" id="GAV06904.1"/>
    </source>
</evidence>
<feature type="region of interest" description="Disordered" evidence="1">
    <location>
        <begin position="86"/>
        <end position="114"/>
    </location>
</feature>
<protein>
    <submittedName>
        <fullName evidence="2">Uncharacterized protein</fullName>
    </submittedName>
</protein>
<name>A0A1D1W640_RAMVA</name>
<dbReference type="Proteomes" id="UP000186922">
    <property type="component" value="Unassembled WGS sequence"/>
</dbReference>
<organism evidence="2 3">
    <name type="scientific">Ramazzottius varieornatus</name>
    <name type="common">Water bear</name>
    <name type="synonym">Tardigrade</name>
    <dbReference type="NCBI Taxonomy" id="947166"/>
    <lineage>
        <taxon>Eukaryota</taxon>
        <taxon>Metazoa</taxon>
        <taxon>Ecdysozoa</taxon>
        <taxon>Tardigrada</taxon>
        <taxon>Eutardigrada</taxon>
        <taxon>Parachela</taxon>
        <taxon>Hypsibioidea</taxon>
        <taxon>Ramazzottiidae</taxon>
        <taxon>Ramazzottius</taxon>
    </lineage>
</organism>